<keyword evidence="1" id="KW-0472">Membrane</keyword>
<comment type="caution">
    <text evidence="2">The sequence shown here is derived from an EMBL/GenBank/DDBJ whole genome shotgun (WGS) entry which is preliminary data.</text>
</comment>
<keyword evidence="3" id="KW-1185">Reference proteome</keyword>
<accession>A0ABS5R0L0</accession>
<dbReference type="Proteomes" id="UP001519504">
    <property type="component" value="Unassembled WGS sequence"/>
</dbReference>
<reference evidence="2 3" key="1">
    <citation type="submission" date="2020-02" db="EMBL/GenBank/DDBJ databases">
        <title>Fructobacillus sp. isolated from paper mulberry of Taiwan.</title>
        <authorList>
            <person name="Lin S.-T."/>
        </authorList>
    </citation>
    <scope>NUCLEOTIDE SEQUENCE [LARGE SCALE GENOMIC DNA]</scope>
    <source>
        <strain evidence="2 3">M2-14</strain>
    </source>
</reference>
<name>A0ABS5R0L0_9LACO</name>
<gene>
    <name evidence="2" type="ORF">G6R29_05060</name>
</gene>
<proteinExistence type="predicted"/>
<evidence type="ECO:0000313" key="2">
    <source>
        <dbReference type="EMBL" id="MBS9338988.1"/>
    </source>
</evidence>
<protein>
    <submittedName>
        <fullName evidence="2">Uncharacterized protein</fullName>
    </submittedName>
</protein>
<keyword evidence="1" id="KW-0812">Transmembrane</keyword>
<dbReference type="RefSeq" id="WP_213809273.1">
    <property type="nucleotide sequence ID" value="NZ_JAAMFK010000006.1"/>
</dbReference>
<evidence type="ECO:0000256" key="1">
    <source>
        <dbReference type="SAM" id="Phobius"/>
    </source>
</evidence>
<dbReference type="EMBL" id="JAAMFK010000006">
    <property type="protein sequence ID" value="MBS9338988.1"/>
    <property type="molecule type" value="Genomic_DNA"/>
</dbReference>
<sequence>MTLNSIPDFLIAGVISIIGMGFLWIICKWTADKCADYANRKRNNKIYHYYLDLLHNFVDVESLLNDKMPNVIELDLPNCIVLGGLKKGRALYKKQLKKRLTTEILEQGVTIKFPDSVIYIGSFFIDGLLAPIIKSIGREGLLKKVRFETASEKLTKEIYSHSHQHSPYPYN</sequence>
<evidence type="ECO:0000313" key="3">
    <source>
        <dbReference type="Proteomes" id="UP001519504"/>
    </source>
</evidence>
<keyword evidence="1" id="KW-1133">Transmembrane helix</keyword>
<feature type="transmembrane region" description="Helical" evidence="1">
    <location>
        <begin position="6"/>
        <end position="27"/>
    </location>
</feature>
<organism evidence="2 3">
    <name type="scientific">Fructobacillus broussonetiae</name>
    <dbReference type="NCBI Taxonomy" id="2713173"/>
    <lineage>
        <taxon>Bacteria</taxon>
        <taxon>Bacillati</taxon>
        <taxon>Bacillota</taxon>
        <taxon>Bacilli</taxon>
        <taxon>Lactobacillales</taxon>
        <taxon>Lactobacillaceae</taxon>
        <taxon>Fructobacillus</taxon>
    </lineage>
</organism>